<keyword evidence="5" id="KW-1185">Reference proteome</keyword>
<evidence type="ECO:0000259" key="3">
    <source>
        <dbReference type="Pfam" id="PF01593"/>
    </source>
</evidence>
<protein>
    <submittedName>
        <fullName evidence="4">Amine oxidase</fullName>
    </submittedName>
</protein>
<evidence type="ECO:0000256" key="2">
    <source>
        <dbReference type="ARBA" id="ARBA00023002"/>
    </source>
</evidence>
<name>A0A0D7AB44_9AGAR</name>
<dbReference type="SUPFAM" id="SSF51905">
    <property type="entry name" value="FAD/NAD(P)-binding domain"/>
    <property type="match status" value="1"/>
</dbReference>
<dbReference type="GO" id="GO:0003682">
    <property type="term" value="F:chromatin binding"/>
    <property type="evidence" value="ECO:0007669"/>
    <property type="project" value="TreeGrafter"/>
</dbReference>
<dbReference type="InterPro" id="IPR002937">
    <property type="entry name" value="Amino_oxidase"/>
</dbReference>
<dbReference type="EMBL" id="KN881914">
    <property type="protein sequence ID" value="KIY47870.1"/>
    <property type="molecule type" value="Genomic_DNA"/>
</dbReference>
<evidence type="ECO:0000256" key="1">
    <source>
        <dbReference type="ARBA" id="ARBA00005995"/>
    </source>
</evidence>
<proteinExistence type="inferred from homology"/>
<dbReference type="GO" id="GO:0016491">
    <property type="term" value="F:oxidoreductase activity"/>
    <property type="evidence" value="ECO:0007669"/>
    <property type="project" value="UniProtKB-KW"/>
</dbReference>
<reference evidence="4 5" key="1">
    <citation type="journal article" date="2015" name="Fungal Genet. Biol.">
        <title>Evolution of novel wood decay mechanisms in Agaricales revealed by the genome sequences of Fistulina hepatica and Cylindrobasidium torrendii.</title>
        <authorList>
            <person name="Floudas D."/>
            <person name="Held B.W."/>
            <person name="Riley R."/>
            <person name="Nagy L.G."/>
            <person name="Koehler G."/>
            <person name="Ransdell A.S."/>
            <person name="Younus H."/>
            <person name="Chow J."/>
            <person name="Chiniquy J."/>
            <person name="Lipzen A."/>
            <person name="Tritt A."/>
            <person name="Sun H."/>
            <person name="Haridas S."/>
            <person name="LaButti K."/>
            <person name="Ohm R.A."/>
            <person name="Kues U."/>
            <person name="Blanchette R.A."/>
            <person name="Grigoriev I.V."/>
            <person name="Minto R.E."/>
            <person name="Hibbett D.S."/>
        </authorList>
    </citation>
    <scope>NUCLEOTIDE SEQUENCE [LARGE SCALE GENOMIC DNA]</scope>
    <source>
        <strain evidence="4 5">ATCC 64428</strain>
    </source>
</reference>
<dbReference type="Gene3D" id="3.50.50.60">
    <property type="entry name" value="FAD/NAD(P)-binding domain"/>
    <property type="match status" value="1"/>
</dbReference>
<feature type="non-terminal residue" evidence="4">
    <location>
        <position position="1"/>
    </location>
</feature>
<evidence type="ECO:0000313" key="5">
    <source>
        <dbReference type="Proteomes" id="UP000054144"/>
    </source>
</evidence>
<dbReference type="Gene3D" id="3.90.660.10">
    <property type="match status" value="1"/>
</dbReference>
<dbReference type="GO" id="GO:0006338">
    <property type="term" value="P:chromatin remodeling"/>
    <property type="evidence" value="ECO:0007669"/>
    <property type="project" value="TreeGrafter"/>
</dbReference>
<sequence length="425" mass="44585">GLIAAYNLTQSGKTVQVVEARDRIGGRSYTDLSLGIPVELGCMAIHGYSQGNPIKQYAARLGLVTHTRMLAFPPSNGTVYTATGALDKALVAKLQSNLSAALARLSIVASEAAQDTLSAADVLIAPSSQLFDGLSENDRPVAVAVARSLEIGWGIRLEDAAAVWIDWASTIAYVGTDGMVVGGCIKLVDALRNAAEQTGKAKFTLGARVAGVKRTADGVDLTTTDGTHFSASAALCTIPLGPLKGLKDDFFDPPLPPRKKRAIQRTSVGVLEKLGLSYDSLWWDPAAGPFTFLLERGTLLVFPISTSPPTLHALIPHGMTGMSADEVHLAIAKALAPGKDVPKPVHVLSSSWAKDELALGTTSSPVKVGDGRTPLDWAEAARPVWGGRLGFAGEATEIDHRGSVTGAVLSGEREAVRIKALLETQ</sequence>
<dbReference type="PANTHER" id="PTHR10742">
    <property type="entry name" value="FLAVIN MONOAMINE OXIDASE"/>
    <property type="match status" value="1"/>
</dbReference>
<dbReference type="InterPro" id="IPR050281">
    <property type="entry name" value="Flavin_monoamine_oxidase"/>
</dbReference>
<dbReference type="SUPFAM" id="SSF54373">
    <property type="entry name" value="FAD-linked reductases, C-terminal domain"/>
    <property type="match status" value="1"/>
</dbReference>
<organism evidence="4 5">
    <name type="scientific">Fistulina hepatica ATCC 64428</name>
    <dbReference type="NCBI Taxonomy" id="1128425"/>
    <lineage>
        <taxon>Eukaryota</taxon>
        <taxon>Fungi</taxon>
        <taxon>Dikarya</taxon>
        <taxon>Basidiomycota</taxon>
        <taxon>Agaricomycotina</taxon>
        <taxon>Agaricomycetes</taxon>
        <taxon>Agaricomycetidae</taxon>
        <taxon>Agaricales</taxon>
        <taxon>Fistulinaceae</taxon>
        <taxon>Fistulina</taxon>
    </lineage>
</organism>
<feature type="domain" description="Amine oxidase" evidence="3">
    <location>
        <begin position="1"/>
        <end position="418"/>
    </location>
</feature>
<dbReference type="Proteomes" id="UP000054144">
    <property type="component" value="Unassembled WGS sequence"/>
</dbReference>
<dbReference type="InterPro" id="IPR036188">
    <property type="entry name" value="FAD/NAD-bd_sf"/>
</dbReference>
<dbReference type="GO" id="GO:0050660">
    <property type="term" value="F:flavin adenine dinucleotide binding"/>
    <property type="evidence" value="ECO:0007669"/>
    <property type="project" value="TreeGrafter"/>
</dbReference>
<accession>A0A0D7AB44</accession>
<evidence type="ECO:0000313" key="4">
    <source>
        <dbReference type="EMBL" id="KIY47870.1"/>
    </source>
</evidence>
<dbReference type="PANTHER" id="PTHR10742:SF386">
    <property type="entry name" value="LYSINE-SPECIFIC HISTONE DEMETHYLASE 1A"/>
    <property type="match status" value="1"/>
</dbReference>
<dbReference type="OrthoDB" id="5046242at2759"/>
<dbReference type="AlphaFoldDB" id="A0A0D7AB44"/>
<keyword evidence="2" id="KW-0560">Oxidoreductase</keyword>
<gene>
    <name evidence="4" type="ORF">FISHEDRAFT_44416</name>
</gene>
<comment type="similarity">
    <text evidence="1">Belongs to the flavin monoamine oxidase family.</text>
</comment>
<dbReference type="Pfam" id="PF01593">
    <property type="entry name" value="Amino_oxidase"/>
    <property type="match status" value="1"/>
</dbReference>